<accession>A0A7T0G3U5</accession>
<dbReference type="EMBL" id="CP048620">
    <property type="protein sequence ID" value="QPJ65795.1"/>
    <property type="molecule type" value="Genomic_DNA"/>
</dbReference>
<organism evidence="1 2">
    <name type="scientific">Candidatus Nitrohelix vancouverensis</name>
    <dbReference type="NCBI Taxonomy" id="2705534"/>
    <lineage>
        <taxon>Bacteria</taxon>
        <taxon>Pseudomonadati</taxon>
        <taxon>Nitrospinota/Tectimicrobiota group</taxon>
        <taxon>Nitrospinota</taxon>
        <taxon>Nitrospinia</taxon>
        <taxon>Nitrospinales</taxon>
        <taxon>Nitrospinaceae</taxon>
        <taxon>Candidatus Nitrohelix</taxon>
    </lineage>
</organism>
<name>A0A7T0G3U5_9BACT</name>
<reference evidence="2" key="1">
    <citation type="submission" date="2020-02" db="EMBL/GenBank/DDBJ databases">
        <title>Genomic and physiological characterization of two novel Nitrospinaceae genera.</title>
        <authorList>
            <person name="Mueller A.J."/>
            <person name="Jung M.-Y."/>
            <person name="Strachan C.R."/>
            <person name="Herbold C.W."/>
            <person name="Kirkegaard R.H."/>
            <person name="Daims H."/>
        </authorList>
    </citation>
    <scope>NUCLEOTIDE SEQUENCE [LARGE SCALE GENOMIC DNA]</scope>
</reference>
<gene>
    <name evidence="1" type="ORF">G3M78_10495</name>
</gene>
<evidence type="ECO:0000313" key="2">
    <source>
        <dbReference type="Proteomes" id="UP000594464"/>
    </source>
</evidence>
<evidence type="ECO:0000313" key="1">
    <source>
        <dbReference type="EMBL" id="QPJ65795.1"/>
    </source>
</evidence>
<sequence>MLVDDPISRFWSNGRDLKESSKYEAAVKILLGELKLDLEDSSPTRQAIENQESWEAVARTARNEGLEELAIILGGA</sequence>
<proteinExistence type="predicted"/>
<protein>
    <submittedName>
        <fullName evidence="1">Uncharacterized protein</fullName>
    </submittedName>
</protein>
<dbReference type="Proteomes" id="UP000594464">
    <property type="component" value="Chromosome"/>
</dbReference>
<dbReference type="AlphaFoldDB" id="A0A7T0G3U5"/>
<dbReference type="KEGG" id="nva:G3M78_10495"/>